<evidence type="ECO:0000313" key="3">
    <source>
        <dbReference type="Proteomes" id="UP000217154"/>
    </source>
</evidence>
<dbReference type="SUPFAM" id="SSF55166">
    <property type="entry name" value="Hedgehog/DD-peptidase"/>
    <property type="match status" value="1"/>
</dbReference>
<evidence type="ECO:0000259" key="1">
    <source>
        <dbReference type="Pfam" id="PF13539"/>
    </source>
</evidence>
<dbReference type="RefSeq" id="WP_095744020.1">
    <property type="nucleotide sequence ID" value="NZ_CP023284.1"/>
</dbReference>
<protein>
    <recommendedName>
        <fullName evidence="1">Peptidase M15C domain-containing protein</fullName>
    </recommendedName>
</protein>
<name>A0A250DFU7_9BURK</name>
<gene>
    <name evidence="2" type="ORF">CKY39_07920</name>
</gene>
<accession>A0A250DFU7</accession>
<evidence type="ECO:0000313" key="2">
    <source>
        <dbReference type="EMBL" id="ATA53144.1"/>
    </source>
</evidence>
<dbReference type="Gene3D" id="3.30.1380.10">
    <property type="match status" value="1"/>
</dbReference>
<dbReference type="AlphaFoldDB" id="A0A250DFU7"/>
<dbReference type="Pfam" id="PF13539">
    <property type="entry name" value="Peptidase_M15_4"/>
    <property type="match status" value="1"/>
</dbReference>
<dbReference type="KEGG" id="vbo:CKY39_07920"/>
<reference evidence="2 3" key="1">
    <citation type="submission" date="2017-09" db="EMBL/GenBank/DDBJ databases">
        <title>The diverse metabolic capabilities of V. boronicumulans make it an excellent choice for continued studies on novel biodegradation.</title>
        <authorList>
            <person name="Sun S."/>
        </authorList>
    </citation>
    <scope>NUCLEOTIDE SEQUENCE [LARGE SCALE GENOMIC DNA]</scope>
    <source>
        <strain evidence="2 3">J1</strain>
    </source>
</reference>
<organism evidence="2 3">
    <name type="scientific">Variovorax boronicumulans</name>
    <dbReference type="NCBI Taxonomy" id="436515"/>
    <lineage>
        <taxon>Bacteria</taxon>
        <taxon>Pseudomonadati</taxon>
        <taxon>Pseudomonadota</taxon>
        <taxon>Betaproteobacteria</taxon>
        <taxon>Burkholderiales</taxon>
        <taxon>Comamonadaceae</taxon>
        <taxon>Variovorax</taxon>
    </lineage>
</organism>
<dbReference type="Proteomes" id="UP000217154">
    <property type="component" value="Chromosome"/>
</dbReference>
<sequence length="360" mass="39556">MPESTFNHPLFGPVRFRTASKLKWIRGDSISFVSGFDEADIVPLKIPQLAGIDGANNGHLRFHKRGHAQLLRSFEEIAQHGLLHHIKTCAGTLSKRLRKPVGGGLSKLPSNHAFGIAIDLNSDDGSMGGSVAPVAPIFQANGFLWGKSFNDPMHFEVNTFVSAGALAAEGAEAVQPQFIACGQKVHNRGAPPEAFLTELVEWGRGADDEVFERNDVFDIYSSVVSQLGPWRGELHRRAVMLEVLRVLAGFESSWKWDAGRDVTNPSSGTPCTEEAGILQCSGNSMAFSPHLRQLLVDAGGDGTCESFIRTTKSNHRFALEYCARLIRVTTKHHGPIKNGHIHSWLRRDAVDEFMRYLGHD</sequence>
<dbReference type="InterPro" id="IPR039561">
    <property type="entry name" value="Peptidase_M15C"/>
</dbReference>
<dbReference type="EMBL" id="CP023284">
    <property type="protein sequence ID" value="ATA53144.1"/>
    <property type="molecule type" value="Genomic_DNA"/>
</dbReference>
<dbReference type="InterPro" id="IPR009045">
    <property type="entry name" value="Zn_M74/Hedgehog-like"/>
</dbReference>
<dbReference type="GO" id="GO:0008233">
    <property type="term" value="F:peptidase activity"/>
    <property type="evidence" value="ECO:0007669"/>
    <property type="project" value="InterPro"/>
</dbReference>
<proteinExistence type="predicted"/>
<feature type="domain" description="Peptidase M15C" evidence="1">
    <location>
        <begin position="109"/>
        <end position="157"/>
    </location>
</feature>